<gene>
    <name evidence="1" type="ORF">CTRU02_201253</name>
</gene>
<accession>A0ACC3ZGT7</accession>
<evidence type="ECO:0000313" key="2">
    <source>
        <dbReference type="Proteomes" id="UP000805649"/>
    </source>
</evidence>
<keyword evidence="2" id="KW-1185">Reference proteome</keyword>
<evidence type="ECO:0000313" key="1">
    <source>
        <dbReference type="EMBL" id="KAL0943367.1"/>
    </source>
</evidence>
<organism evidence="1 2">
    <name type="scientific">Colletotrichum truncatum</name>
    <name type="common">Anthracnose fungus</name>
    <name type="synonym">Colletotrichum capsici</name>
    <dbReference type="NCBI Taxonomy" id="5467"/>
    <lineage>
        <taxon>Eukaryota</taxon>
        <taxon>Fungi</taxon>
        <taxon>Dikarya</taxon>
        <taxon>Ascomycota</taxon>
        <taxon>Pezizomycotina</taxon>
        <taxon>Sordariomycetes</taxon>
        <taxon>Hypocreomycetidae</taxon>
        <taxon>Glomerellales</taxon>
        <taxon>Glomerellaceae</taxon>
        <taxon>Colletotrichum</taxon>
        <taxon>Colletotrichum truncatum species complex</taxon>
    </lineage>
</organism>
<sequence>MIPVNFNEVFFVQNEPTANGNNFNCQDHCYTLSAAFAVIGNDIGQRCHCSAPRPIGDTSVPNVIVLDPPAFPDLSICNVPCIAQPSYFCGGNYEGDVMYYVYGEEPLAFNVAPRTTTTSTSQSSTTAVTTTSVTTTSSTSSSVESSTSTSSSTLANESTTSSSTIGTTTSNFQFNYWDIVQRICLVWNNSFKFAQHIQSGYWGRGSTLAQYLSGLQLQPYTIPYSNLIIYRPDKLHFHHSIEPQYIYPCIVHFSHFYNYY</sequence>
<protein>
    <submittedName>
        <fullName evidence="1">Uncharacterized protein</fullName>
    </submittedName>
</protein>
<name>A0ACC3ZGT7_COLTU</name>
<comment type="caution">
    <text evidence="1">The sequence shown here is derived from an EMBL/GenBank/DDBJ whole genome shotgun (WGS) entry which is preliminary data.</text>
</comment>
<dbReference type="Proteomes" id="UP000805649">
    <property type="component" value="Unassembled WGS sequence"/>
</dbReference>
<proteinExistence type="predicted"/>
<dbReference type="EMBL" id="VUJX02000001">
    <property type="protein sequence ID" value="KAL0943367.1"/>
    <property type="molecule type" value="Genomic_DNA"/>
</dbReference>
<reference evidence="1 2" key="1">
    <citation type="journal article" date="2020" name="Phytopathology">
        <title>Genome Sequence Resources of Colletotrichum truncatum, C. plurivorum, C. musicola, and C. sojae: Four Species Pathogenic to Soybean (Glycine max).</title>
        <authorList>
            <person name="Rogerio F."/>
            <person name="Boufleur T.R."/>
            <person name="Ciampi-Guillardi M."/>
            <person name="Sukno S.A."/>
            <person name="Thon M.R."/>
            <person name="Massola Junior N.S."/>
            <person name="Baroncelli R."/>
        </authorList>
    </citation>
    <scope>NUCLEOTIDE SEQUENCE [LARGE SCALE GENOMIC DNA]</scope>
    <source>
        <strain evidence="1 2">CMES1059</strain>
    </source>
</reference>